<keyword evidence="6" id="KW-0479">Metal-binding</keyword>
<proteinExistence type="inferred from homology"/>
<dbReference type="PRINTS" id="PR00463">
    <property type="entry name" value="EP450I"/>
</dbReference>
<comment type="subcellular location">
    <subcellularLocation>
        <location evidence="2">Membrane</location>
        <topology evidence="2">Single-pass membrane protein</topology>
    </subcellularLocation>
</comment>
<dbReference type="InterPro" id="IPR036396">
    <property type="entry name" value="Cyt_P450_sf"/>
</dbReference>
<keyword evidence="11" id="KW-0472">Membrane</keyword>
<evidence type="ECO:0000313" key="13">
    <source>
        <dbReference type="Proteomes" id="UP000824890"/>
    </source>
</evidence>
<dbReference type="SUPFAM" id="SSF48264">
    <property type="entry name" value="Cytochrome P450"/>
    <property type="match status" value="2"/>
</dbReference>
<name>A0ABQ8ANM7_BRANA</name>
<evidence type="ECO:0000256" key="10">
    <source>
        <dbReference type="ARBA" id="ARBA00023033"/>
    </source>
</evidence>
<dbReference type="Proteomes" id="UP000824890">
    <property type="component" value="Unassembled WGS sequence"/>
</dbReference>
<keyword evidence="8" id="KW-0560">Oxidoreductase</keyword>
<evidence type="ECO:0000256" key="5">
    <source>
        <dbReference type="ARBA" id="ARBA00022692"/>
    </source>
</evidence>
<dbReference type="PANTHER" id="PTHR47947:SF62">
    <property type="entry name" value="CYTOCHROME P450, FAMILY 81, SUBFAMILY D, POLYPEPTIDE 5"/>
    <property type="match status" value="1"/>
</dbReference>
<evidence type="ECO:0000256" key="4">
    <source>
        <dbReference type="ARBA" id="ARBA00022617"/>
    </source>
</evidence>
<dbReference type="EMBL" id="JAGKQM010000013">
    <property type="protein sequence ID" value="KAH0894013.1"/>
    <property type="molecule type" value="Genomic_DNA"/>
</dbReference>
<comment type="similarity">
    <text evidence="3">Belongs to the cytochrome P450 family.</text>
</comment>
<comment type="caution">
    <text evidence="12">The sequence shown here is derived from an EMBL/GenBank/DDBJ whole genome shotgun (WGS) entry which is preliminary data.</text>
</comment>
<keyword evidence="7" id="KW-1133">Transmembrane helix</keyword>
<dbReference type="CDD" id="cd20653">
    <property type="entry name" value="CYP81"/>
    <property type="match status" value="1"/>
</dbReference>
<dbReference type="PROSITE" id="PS00086">
    <property type="entry name" value="CYTOCHROME_P450"/>
    <property type="match status" value="2"/>
</dbReference>
<sequence>MEFLFKRSGRKLNLPPKPSTVSGVLFSGPPPPLEATHTQEIPLSLSLRHAHIFYLRLGNRHVYVINSHALAEECFTKNDIVLSDRPELLMGKHVGYNSTNMLSAASGDHWKNLRRIATIEILSSQRHNAFLCIRKDEIRRLMSRLSRGSLHGFAEVEMRSLLTDLVSNNILRMVVGKRYYGDETENNEKATYVKKLVLEVMANAGAGNKADYLTIVRWITNYENQMMDLGKRFDAFLQELVDEKRDEKEEKGQTMIHHLLSLQKTQPSYYTDEIIKGIRLVLIVAGTNTASVTLEWAMSNLLNHPEILNKARIEIDELTGSDGLVDEQDIVNLPCLQNIVSETFRLYPALPLLVARMSSNDCKVTGYDMPRGTMLLTNVWAMHRDPMLWKEPERFKPERFEEQGEDKKLMPFGLGRRACPGAALAQRFVCFALGSMIQCFEWRRVDGKCVDMAEGKGASMPKATPLRAMCKARPIVLLASLFLFFSTMFLFTKSKPKPNLPPSLRNSLPVIRHLHPMKRPFHRKLLSFSRSLGNAPIIHLRLGQRQTYDSEARIKDVAHRFDGFLQKLVDEKRAENKTMINHLLSLQETQPDCYTDVIIKGIILDLIIAGTDTVAITLEWALSNLLNHQGILKKAIIEIDDKIGLDRNTPSVSCCSITTPSLVIRRLPKVGGYDMPRGTMLVMNVWAIHRDPELWEEPQRFKPERFDKEGEAQKVMPFGLGRRSCPGAGLAHRLMGLTLASLVQCFEWERVSIEQIDMREGKGVTMPKKEPLRAMCRARVLAGNTNK</sequence>
<evidence type="ECO:0000256" key="6">
    <source>
        <dbReference type="ARBA" id="ARBA00022723"/>
    </source>
</evidence>
<gene>
    <name evidence="12" type="ORF">HID58_056442</name>
</gene>
<dbReference type="InterPro" id="IPR050651">
    <property type="entry name" value="Plant_Cytochrome_P450_Monoox"/>
</dbReference>
<keyword evidence="10" id="KW-0503">Monooxygenase</keyword>
<keyword evidence="9" id="KW-0408">Iron</keyword>
<dbReference type="PANTHER" id="PTHR47947">
    <property type="entry name" value="CYTOCHROME P450 82C3-RELATED"/>
    <property type="match status" value="1"/>
</dbReference>
<dbReference type="InterPro" id="IPR002401">
    <property type="entry name" value="Cyt_P450_E_grp-I"/>
</dbReference>
<accession>A0ABQ8ANM7</accession>
<comment type="cofactor">
    <cofactor evidence="1">
        <name>heme</name>
        <dbReference type="ChEBI" id="CHEBI:30413"/>
    </cofactor>
</comment>
<dbReference type="InterPro" id="IPR001128">
    <property type="entry name" value="Cyt_P450"/>
</dbReference>
<evidence type="ECO:0000256" key="1">
    <source>
        <dbReference type="ARBA" id="ARBA00001971"/>
    </source>
</evidence>
<reference evidence="12 13" key="1">
    <citation type="submission" date="2021-05" db="EMBL/GenBank/DDBJ databases">
        <title>Genome Assembly of Synthetic Allotetraploid Brassica napus Reveals Homoeologous Exchanges between Subgenomes.</title>
        <authorList>
            <person name="Davis J.T."/>
        </authorList>
    </citation>
    <scope>NUCLEOTIDE SEQUENCE [LARGE SCALE GENOMIC DNA]</scope>
    <source>
        <strain evidence="13">cv. Da-Ae</strain>
        <tissue evidence="12">Seedling</tissue>
    </source>
</reference>
<dbReference type="InterPro" id="IPR017972">
    <property type="entry name" value="Cyt_P450_CS"/>
</dbReference>
<keyword evidence="13" id="KW-1185">Reference proteome</keyword>
<evidence type="ECO:0000256" key="11">
    <source>
        <dbReference type="ARBA" id="ARBA00023136"/>
    </source>
</evidence>
<dbReference type="PRINTS" id="PR00385">
    <property type="entry name" value="P450"/>
</dbReference>
<organism evidence="12 13">
    <name type="scientific">Brassica napus</name>
    <name type="common">Rape</name>
    <dbReference type="NCBI Taxonomy" id="3708"/>
    <lineage>
        <taxon>Eukaryota</taxon>
        <taxon>Viridiplantae</taxon>
        <taxon>Streptophyta</taxon>
        <taxon>Embryophyta</taxon>
        <taxon>Tracheophyta</taxon>
        <taxon>Spermatophyta</taxon>
        <taxon>Magnoliopsida</taxon>
        <taxon>eudicotyledons</taxon>
        <taxon>Gunneridae</taxon>
        <taxon>Pentapetalae</taxon>
        <taxon>rosids</taxon>
        <taxon>malvids</taxon>
        <taxon>Brassicales</taxon>
        <taxon>Brassicaceae</taxon>
        <taxon>Brassiceae</taxon>
        <taxon>Brassica</taxon>
    </lineage>
</organism>
<dbReference type="Gene3D" id="1.10.630.10">
    <property type="entry name" value="Cytochrome P450"/>
    <property type="match status" value="2"/>
</dbReference>
<evidence type="ECO:0000256" key="3">
    <source>
        <dbReference type="ARBA" id="ARBA00010617"/>
    </source>
</evidence>
<evidence type="ECO:0000256" key="2">
    <source>
        <dbReference type="ARBA" id="ARBA00004167"/>
    </source>
</evidence>
<dbReference type="Pfam" id="PF00067">
    <property type="entry name" value="p450"/>
    <property type="match status" value="3"/>
</dbReference>
<evidence type="ECO:0000256" key="9">
    <source>
        <dbReference type="ARBA" id="ARBA00023004"/>
    </source>
</evidence>
<evidence type="ECO:0000256" key="7">
    <source>
        <dbReference type="ARBA" id="ARBA00022989"/>
    </source>
</evidence>
<evidence type="ECO:0000313" key="12">
    <source>
        <dbReference type="EMBL" id="KAH0894013.1"/>
    </source>
</evidence>
<evidence type="ECO:0000256" key="8">
    <source>
        <dbReference type="ARBA" id="ARBA00023002"/>
    </source>
</evidence>
<protein>
    <submittedName>
        <fullName evidence="12">Uncharacterized protein</fullName>
    </submittedName>
</protein>
<keyword evidence="4" id="KW-0349">Heme</keyword>
<keyword evidence="5" id="KW-0812">Transmembrane</keyword>